<proteinExistence type="predicted"/>
<dbReference type="InterPro" id="IPR011006">
    <property type="entry name" value="CheY-like_superfamily"/>
</dbReference>
<dbReference type="InterPro" id="IPR050595">
    <property type="entry name" value="Bact_response_regulator"/>
</dbReference>
<dbReference type="PROSITE" id="PS50110">
    <property type="entry name" value="RESPONSE_REGULATORY"/>
    <property type="match status" value="1"/>
</dbReference>
<organism evidence="4 5">
    <name type="scientific">Massilia aurea</name>
    <dbReference type="NCBI Taxonomy" id="373040"/>
    <lineage>
        <taxon>Bacteria</taxon>
        <taxon>Pseudomonadati</taxon>
        <taxon>Pseudomonadota</taxon>
        <taxon>Betaproteobacteria</taxon>
        <taxon>Burkholderiales</taxon>
        <taxon>Oxalobacteraceae</taxon>
        <taxon>Telluria group</taxon>
        <taxon>Massilia</taxon>
    </lineage>
</organism>
<dbReference type="PANTHER" id="PTHR44591:SF3">
    <property type="entry name" value="RESPONSE REGULATORY DOMAIN-CONTAINING PROTEIN"/>
    <property type="match status" value="1"/>
</dbReference>
<protein>
    <submittedName>
        <fullName evidence="4">CheY-like chemotaxis protein</fullName>
    </submittedName>
</protein>
<dbReference type="RefSeq" id="WP_183557173.1">
    <property type="nucleotide sequence ID" value="NZ_JACHBX010000005.1"/>
</dbReference>
<name>A0A7W9X410_9BURK</name>
<evidence type="ECO:0000256" key="1">
    <source>
        <dbReference type="ARBA" id="ARBA00022553"/>
    </source>
</evidence>
<evidence type="ECO:0000259" key="3">
    <source>
        <dbReference type="PROSITE" id="PS50110"/>
    </source>
</evidence>
<sequence length="135" mass="15554">MTKTDNAAKKVILVVEDLPFDAEFTLQALEKFEGSVDVDVARDGWDALVLMKQRHFDLILMDLKMPRMDGFETMILMRGYQLQYDVPLIILTNSDLHTDRERARQLGAVDYVHKSGDLARFRSALQATVEKHMRI</sequence>
<reference evidence="4 5" key="1">
    <citation type="submission" date="2020-08" db="EMBL/GenBank/DDBJ databases">
        <title>The Agave Microbiome: Exploring the role of microbial communities in plant adaptations to desert environments.</title>
        <authorList>
            <person name="Partida-Martinez L.P."/>
        </authorList>
    </citation>
    <scope>NUCLEOTIDE SEQUENCE [LARGE SCALE GENOMIC DNA]</scope>
    <source>
        <strain evidence="4 5">AT3.2</strain>
    </source>
</reference>
<dbReference type="AlphaFoldDB" id="A0A7W9X410"/>
<dbReference type="EMBL" id="JACHBX010000005">
    <property type="protein sequence ID" value="MBB6136132.1"/>
    <property type="molecule type" value="Genomic_DNA"/>
</dbReference>
<accession>A0A7W9X410</accession>
<dbReference type="SMART" id="SM00448">
    <property type="entry name" value="REC"/>
    <property type="match status" value="1"/>
</dbReference>
<comment type="caution">
    <text evidence="4">The sequence shown here is derived from an EMBL/GenBank/DDBJ whole genome shotgun (WGS) entry which is preliminary data.</text>
</comment>
<dbReference type="InterPro" id="IPR001789">
    <property type="entry name" value="Sig_transdc_resp-reg_receiver"/>
</dbReference>
<evidence type="ECO:0000256" key="2">
    <source>
        <dbReference type="PROSITE-ProRule" id="PRU00169"/>
    </source>
</evidence>
<dbReference type="PANTHER" id="PTHR44591">
    <property type="entry name" value="STRESS RESPONSE REGULATOR PROTEIN 1"/>
    <property type="match status" value="1"/>
</dbReference>
<gene>
    <name evidence="4" type="ORF">HD842_004309</name>
</gene>
<dbReference type="GO" id="GO:0000160">
    <property type="term" value="P:phosphorelay signal transduction system"/>
    <property type="evidence" value="ECO:0007669"/>
    <property type="project" value="InterPro"/>
</dbReference>
<dbReference type="Gene3D" id="3.40.50.2300">
    <property type="match status" value="1"/>
</dbReference>
<keyword evidence="1 2" id="KW-0597">Phosphoprotein</keyword>
<feature type="modified residue" description="4-aspartylphosphate" evidence="2">
    <location>
        <position position="62"/>
    </location>
</feature>
<evidence type="ECO:0000313" key="5">
    <source>
        <dbReference type="Proteomes" id="UP000540787"/>
    </source>
</evidence>
<dbReference type="Proteomes" id="UP000540787">
    <property type="component" value="Unassembled WGS sequence"/>
</dbReference>
<dbReference type="Pfam" id="PF00072">
    <property type="entry name" value="Response_reg"/>
    <property type="match status" value="1"/>
</dbReference>
<evidence type="ECO:0000313" key="4">
    <source>
        <dbReference type="EMBL" id="MBB6136132.1"/>
    </source>
</evidence>
<feature type="domain" description="Response regulatory" evidence="3">
    <location>
        <begin position="11"/>
        <end position="129"/>
    </location>
</feature>
<keyword evidence="5" id="KW-1185">Reference proteome</keyword>
<dbReference type="SUPFAM" id="SSF52172">
    <property type="entry name" value="CheY-like"/>
    <property type="match status" value="1"/>
</dbReference>